<comment type="caution">
    <text evidence="2">The sequence shown here is derived from an EMBL/GenBank/DDBJ whole genome shotgun (WGS) entry which is preliminary data.</text>
</comment>
<accession>X1SDW6</accession>
<dbReference type="EMBL" id="BARW01023048">
    <property type="protein sequence ID" value="GAI91158.1"/>
    <property type="molecule type" value="Genomic_DNA"/>
</dbReference>
<organism evidence="2">
    <name type="scientific">marine sediment metagenome</name>
    <dbReference type="NCBI Taxonomy" id="412755"/>
    <lineage>
        <taxon>unclassified sequences</taxon>
        <taxon>metagenomes</taxon>
        <taxon>ecological metagenomes</taxon>
    </lineage>
</organism>
<sequence length="35" mass="3855">MIVITGATGHLGNVLVRKLVTQNKKVRALILPRED</sequence>
<protein>
    <recommendedName>
        <fullName evidence="1">Thioester reductase (TE) domain-containing protein</fullName>
    </recommendedName>
</protein>
<name>X1SDW6_9ZZZZ</name>
<dbReference type="InterPro" id="IPR036291">
    <property type="entry name" value="NAD(P)-bd_dom_sf"/>
</dbReference>
<dbReference type="Gene3D" id="3.40.50.720">
    <property type="entry name" value="NAD(P)-binding Rossmann-like Domain"/>
    <property type="match status" value="1"/>
</dbReference>
<dbReference type="AlphaFoldDB" id="X1SDW6"/>
<feature type="non-terminal residue" evidence="2">
    <location>
        <position position="35"/>
    </location>
</feature>
<gene>
    <name evidence="2" type="ORF">S12H4_38307</name>
</gene>
<reference evidence="2" key="1">
    <citation type="journal article" date="2014" name="Front. Microbiol.">
        <title>High frequency of phylogenetically diverse reductive dehalogenase-homologous genes in deep subseafloor sedimentary metagenomes.</title>
        <authorList>
            <person name="Kawai M."/>
            <person name="Futagami T."/>
            <person name="Toyoda A."/>
            <person name="Takaki Y."/>
            <person name="Nishi S."/>
            <person name="Hori S."/>
            <person name="Arai W."/>
            <person name="Tsubouchi T."/>
            <person name="Morono Y."/>
            <person name="Uchiyama I."/>
            <person name="Ito T."/>
            <person name="Fujiyama A."/>
            <person name="Inagaki F."/>
            <person name="Takami H."/>
        </authorList>
    </citation>
    <scope>NUCLEOTIDE SEQUENCE</scope>
    <source>
        <strain evidence="2">Expedition CK06-06</strain>
    </source>
</reference>
<feature type="domain" description="Thioester reductase (TE)" evidence="1">
    <location>
        <begin position="4"/>
        <end position="30"/>
    </location>
</feature>
<evidence type="ECO:0000313" key="2">
    <source>
        <dbReference type="EMBL" id="GAI91158.1"/>
    </source>
</evidence>
<proteinExistence type="predicted"/>
<dbReference type="Pfam" id="PF07993">
    <property type="entry name" value="NAD_binding_4"/>
    <property type="match status" value="1"/>
</dbReference>
<dbReference type="SUPFAM" id="SSF51735">
    <property type="entry name" value="NAD(P)-binding Rossmann-fold domains"/>
    <property type="match status" value="1"/>
</dbReference>
<dbReference type="InterPro" id="IPR013120">
    <property type="entry name" value="FAR_NAD-bd"/>
</dbReference>
<evidence type="ECO:0000259" key="1">
    <source>
        <dbReference type="Pfam" id="PF07993"/>
    </source>
</evidence>